<comment type="caution">
    <text evidence="2">The sequence shown here is derived from an EMBL/GenBank/DDBJ whole genome shotgun (WGS) entry which is preliminary data.</text>
</comment>
<proteinExistence type="predicted"/>
<dbReference type="AlphaFoldDB" id="A0AAD3NTE0"/>
<evidence type="ECO:0000313" key="2">
    <source>
        <dbReference type="EMBL" id="GLJ58833.1"/>
    </source>
</evidence>
<keyword evidence="4" id="KW-1185">Reference proteome</keyword>
<dbReference type="Proteomes" id="UP001234787">
    <property type="component" value="Unassembled WGS sequence"/>
</dbReference>
<evidence type="ECO:0000313" key="3">
    <source>
        <dbReference type="EMBL" id="GLJ58875.1"/>
    </source>
</evidence>
<protein>
    <submittedName>
        <fullName evidence="2">Uncharacterized protein</fullName>
    </submittedName>
</protein>
<feature type="compositionally biased region" description="Polar residues" evidence="1">
    <location>
        <begin position="305"/>
        <end position="316"/>
    </location>
</feature>
<evidence type="ECO:0000313" key="4">
    <source>
        <dbReference type="Proteomes" id="UP001234787"/>
    </source>
</evidence>
<sequence length="322" mass="36181">MFSSYPTIRLSVTGTKNRRHSSRAFIARVVRSVFVNGRGISSFSSDAFRLGHGNMRPRLLLTLSHNEKWGRDRVTPSEILARVVKVFECQKVLVSEEPHLAGGSHYHVGILNSTATRYNAARRLRDAFPEFVGAALHVSFHRSWETVLRYVMKGQRVLLSWDAVRGLILNPENHEYPIADHHEMLSKTEKLFEILAAKRSWGEVIREPRLRSALFARYSSTKKFYHDIVRYRSPGEYLAPRKLVSWVLAVSLLSLGIFLMKEQISLHLSPILGLLEGPRAPVQPETAATEVAQQLAAGEQLAPPLNSSTRGGSSANHGDGRR</sequence>
<dbReference type="EMBL" id="BSEH01000562">
    <property type="protein sequence ID" value="GLJ58833.1"/>
    <property type="molecule type" value="Genomic_DNA"/>
</dbReference>
<accession>A0AAD3NTE0</accession>
<reference evidence="2" key="1">
    <citation type="submission" date="2022-12" db="EMBL/GenBank/DDBJ databases">
        <title>Chromosome-Level Genome Assembly of Japanese Cedar (Cryptomeriajaponica D. Don).</title>
        <authorList>
            <person name="Fujino T."/>
            <person name="Yamaguchi K."/>
            <person name="Yokoyama T."/>
            <person name="Hamanaka T."/>
            <person name="Harazono Y."/>
            <person name="Kamada H."/>
            <person name="Kobayashi W."/>
            <person name="Ujino-Ihara T."/>
            <person name="Uchiyama K."/>
            <person name="Matsumoto A."/>
            <person name="Izuno A."/>
            <person name="Tsumura Y."/>
            <person name="Toyoda A."/>
            <person name="Shigenobu S."/>
            <person name="Moriguchi Y."/>
            <person name="Ueno S."/>
            <person name="Kasahara M."/>
        </authorList>
    </citation>
    <scope>NUCLEOTIDE SEQUENCE</scope>
</reference>
<organism evidence="2 4">
    <name type="scientific">Cryptomeria japonica</name>
    <name type="common">Japanese cedar</name>
    <name type="synonym">Cupressus japonica</name>
    <dbReference type="NCBI Taxonomy" id="3369"/>
    <lineage>
        <taxon>Eukaryota</taxon>
        <taxon>Viridiplantae</taxon>
        <taxon>Streptophyta</taxon>
        <taxon>Embryophyta</taxon>
        <taxon>Tracheophyta</taxon>
        <taxon>Spermatophyta</taxon>
        <taxon>Pinopsida</taxon>
        <taxon>Pinidae</taxon>
        <taxon>Conifers II</taxon>
        <taxon>Cupressales</taxon>
        <taxon>Cupressaceae</taxon>
        <taxon>Cryptomeria</taxon>
    </lineage>
</organism>
<gene>
    <name evidence="2" type="ORF">SUGI_1479600</name>
    <name evidence="3" type="ORF">SUGI_1481610</name>
</gene>
<dbReference type="EMBL" id="BSEH01000580">
    <property type="protein sequence ID" value="GLJ58875.1"/>
    <property type="molecule type" value="Genomic_DNA"/>
</dbReference>
<evidence type="ECO:0000256" key="1">
    <source>
        <dbReference type="SAM" id="MobiDB-lite"/>
    </source>
</evidence>
<feature type="region of interest" description="Disordered" evidence="1">
    <location>
        <begin position="299"/>
        <end position="322"/>
    </location>
</feature>
<name>A0AAD3NTE0_CRYJA</name>